<organism evidence="2 3">
    <name type="scientific">Gryllus longicercus</name>
    <dbReference type="NCBI Taxonomy" id="2509291"/>
    <lineage>
        <taxon>Eukaryota</taxon>
        <taxon>Metazoa</taxon>
        <taxon>Ecdysozoa</taxon>
        <taxon>Arthropoda</taxon>
        <taxon>Hexapoda</taxon>
        <taxon>Insecta</taxon>
        <taxon>Pterygota</taxon>
        <taxon>Neoptera</taxon>
        <taxon>Polyneoptera</taxon>
        <taxon>Orthoptera</taxon>
        <taxon>Ensifera</taxon>
        <taxon>Gryllidea</taxon>
        <taxon>Grylloidea</taxon>
        <taxon>Gryllidae</taxon>
        <taxon>Gryllinae</taxon>
        <taxon>Gryllus</taxon>
    </lineage>
</organism>
<accession>A0AAN9Z5Z9</accession>
<feature type="chain" id="PRO_5042965129" description="Accessory gland protein" evidence="1">
    <location>
        <begin position="22"/>
        <end position="388"/>
    </location>
</feature>
<gene>
    <name evidence="2" type="ORF">R5R35_003990</name>
</gene>
<feature type="signal peptide" evidence="1">
    <location>
        <begin position="1"/>
        <end position="21"/>
    </location>
</feature>
<evidence type="ECO:0008006" key="4">
    <source>
        <dbReference type="Google" id="ProtNLM"/>
    </source>
</evidence>
<keyword evidence="1" id="KW-0732">Signal</keyword>
<dbReference type="AlphaFoldDB" id="A0AAN9Z5Z9"/>
<evidence type="ECO:0000313" key="2">
    <source>
        <dbReference type="EMBL" id="KAK7865876.1"/>
    </source>
</evidence>
<dbReference type="Proteomes" id="UP001378592">
    <property type="component" value="Unassembled WGS sequence"/>
</dbReference>
<reference evidence="2 3" key="1">
    <citation type="submission" date="2024-03" db="EMBL/GenBank/DDBJ databases">
        <title>The genome assembly and annotation of the cricket Gryllus longicercus Weissman &amp; Gray.</title>
        <authorList>
            <person name="Szrajer S."/>
            <person name="Gray D."/>
            <person name="Ylla G."/>
        </authorList>
    </citation>
    <scope>NUCLEOTIDE SEQUENCE [LARGE SCALE GENOMIC DNA]</scope>
    <source>
        <strain evidence="2">DAG 2021-001</strain>
        <tissue evidence="2">Whole body minus gut</tissue>
    </source>
</reference>
<proteinExistence type="predicted"/>
<dbReference type="EMBL" id="JAZDUA010000164">
    <property type="protein sequence ID" value="KAK7865876.1"/>
    <property type="molecule type" value="Genomic_DNA"/>
</dbReference>
<protein>
    <recommendedName>
        <fullName evidence="4">Accessory gland protein</fullName>
    </recommendedName>
</protein>
<name>A0AAN9Z5Z9_9ORTH</name>
<evidence type="ECO:0000313" key="3">
    <source>
        <dbReference type="Proteomes" id="UP001378592"/>
    </source>
</evidence>
<keyword evidence="3" id="KW-1185">Reference proteome</keyword>
<comment type="caution">
    <text evidence="2">The sequence shown here is derived from an EMBL/GenBank/DDBJ whole genome shotgun (WGS) entry which is preliminary data.</text>
</comment>
<sequence>MRVRRLLLLSAVLLSAWGTAAGPQSLTGLPPVADPGPCSPPRDTSARVGLQGYQRYFANDSLIGRPVPCTRDDKICFRHNLVFDPSIDRCQPLGEGRHFNCDLRPNRTEFEHGSGRLLGVCKPYEDPCTGYRMAYDGRCYRKEVVRDVLCGCEAKPTRHFLEGVECRGSPATPIHIQQPEDEGRCLIPDLRFPDIERSSFFNHSFAKIQGFDGFRTAISFKENTPLLKCNPDQAACFSEGKVFVAGYQGCHTLLEQGPCAKDHVVALDLRAAIQGRAEGTCVHVRGGCPKGYKRMVFDNECHEDREIQLEAPGDIVWNQYGQYILIPRIFRIWFHPKKVNSDTCKIDNSAIGGGAYYERFKAPCRQNNTGVCLDELYKVETRVPVPLD</sequence>
<evidence type="ECO:0000256" key="1">
    <source>
        <dbReference type="SAM" id="SignalP"/>
    </source>
</evidence>